<comment type="pathway">
    <text evidence="2 9">Glycan biosynthesis; glycogen biosynthesis.</text>
</comment>
<comment type="function">
    <text evidence="9">Catalyzes the formation of the alpha-1,6-glucosidic linkages in glycogen by scission of a 1,4-alpha-linked oligosaccharide from growing alpha-1,4-glucan chains and the subsequent attachment of the oligosaccharide to the alpha-1,6 position.</text>
</comment>
<keyword evidence="4 9" id="KW-0321">Glycogen metabolism</keyword>
<evidence type="ECO:0000313" key="13">
    <source>
        <dbReference type="Proteomes" id="UP000191153"/>
    </source>
</evidence>
<evidence type="ECO:0000256" key="10">
    <source>
        <dbReference type="PIRSR" id="PIRSR000463-1"/>
    </source>
</evidence>
<organism evidence="12 13">
    <name type="scientific">Cetobacterium ceti</name>
    <dbReference type="NCBI Taxonomy" id="180163"/>
    <lineage>
        <taxon>Bacteria</taxon>
        <taxon>Fusobacteriati</taxon>
        <taxon>Fusobacteriota</taxon>
        <taxon>Fusobacteriia</taxon>
        <taxon>Fusobacteriales</taxon>
        <taxon>Fusobacteriaceae</taxon>
        <taxon>Cetobacterium</taxon>
    </lineage>
</organism>
<keyword evidence="8 9" id="KW-0119">Carbohydrate metabolism</keyword>
<dbReference type="Gene3D" id="2.60.40.1180">
    <property type="entry name" value="Golgi alpha-mannosidase II"/>
    <property type="match status" value="1"/>
</dbReference>
<dbReference type="Proteomes" id="UP000191153">
    <property type="component" value="Unassembled WGS sequence"/>
</dbReference>
<dbReference type="Gene3D" id="2.60.40.10">
    <property type="entry name" value="Immunoglobulins"/>
    <property type="match status" value="1"/>
</dbReference>
<keyword evidence="13" id="KW-1185">Reference proteome</keyword>
<dbReference type="EC" id="2.4.1.18" evidence="9"/>
<keyword evidence="7 9" id="KW-0320">Glycogen biosynthesis</keyword>
<dbReference type="GO" id="GO:0043169">
    <property type="term" value="F:cation binding"/>
    <property type="evidence" value="ECO:0007669"/>
    <property type="project" value="InterPro"/>
</dbReference>
<evidence type="ECO:0000256" key="7">
    <source>
        <dbReference type="ARBA" id="ARBA00023056"/>
    </source>
</evidence>
<dbReference type="GO" id="GO:0005978">
    <property type="term" value="P:glycogen biosynthetic process"/>
    <property type="evidence" value="ECO:0007669"/>
    <property type="project" value="UniProtKB-UniRule"/>
</dbReference>
<comment type="subunit">
    <text evidence="9">Monomer.</text>
</comment>
<dbReference type="RefSeq" id="WP_078692589.1">
    <property type="nucleotide sequence ID" value="NZ_FUWX01000004.1"/>
</dbReference>
<dbReference type="GO" id="GO:0003844">
    <property type="term" value="F:1,4-alpha-glucan branching enzyme activity"/>
    <property type="evidence" value="ECO:0007669"/>
    <property type="project" value="UniProtKB-UniRule"/>
</dbReference>
<keyword evidence="6 9" id="KW-0808">Transferase</keyword>
<dbReference type="Pfam" id="PF02806">
    <property type="entry name" value="Alpha-amylase_C"/>
    <property type="match status" value="1"/>
</dbReference>
<protein>
    <recommendedName>
        <fullName evidence="9">1,4-alpha-glucan branching enzyme GlgB</fullName>
        <ecNumber evidence="9">2.4.1.18</ecNumber>
    </recommendedName>
    <alternativeName>
        <fullName evidence="9">1,4-alpha-D-glucan:1,4-alpha-D-glucan 6-glucosyl-transferase</fullName>
    </alternativeName>
    <alternativeName>
        <fullName evidence="9">Alpha-(1-&gt;4)-glucan branching enzyme</fullName>
    </alternativeName>
    <alternativeName>
        <fullName evidence="9">Glycogen branching enzyme</fullName>
        <shortName evidence="9">BE</shortName>
    </alternativeName>
</protein>
<dbReference type="SUPFAM" id="SSF51445">
    <property type="entry name" value="(Trans)glycosidases"/>
    <property type="match status" value="1"/>
</dbReference>
<evidence type="ECO:0000259" key="11">
    <source>
        <dbReference type="SMART" id="SM00642"/>
    </source>
</evidence>
<dbReference type="SUPFAM" id="SSF51011">
    <property type="entry name" value="Glycosyl hydrolase domain"/>
    <property type="match status" value="1"/>
</dbReference>
<dbReference type="SUPFAM" id="SSF81296">
    <property type="entry name" value="E set domains"/>
    <property type="match status" value="1"/>
</dbReference>
<dbReference type="Pfam" id="PF00128">
    <property type="entry name" value="Alpha-amylase"/>
    <property type="match status" value="1"/>
</dbReference>
<evidence type="ECO:0000256" key="3">
    <source>
        <dbReference type="ARBA" id="ARBA00009000"/>
    </source>
</evidence>
<dbReference type="InterPro" id="IPR044143">
    <property type="entry name" value="GlgB_N_E_set_prok"/>
</dbReference>
<feature type="domain" description="Glycosyl hydrolase family 13 catalytic" evidence="11">
    <location>
        <begin position="140"/>
        <end position="517"/>
    </location>
</feature>
<keyword evidence="5 9" id="KW-0328">Glycosyltransferase</keyword>
<dbReference type="InterPro" id="IPR006407">
    <property type="entry name" value="GlgB"/>
</dbReference>
<dbReference type="NCBIfam" id="NF008967">
    <property type="entry name" value="PRK12313.1"/>
    <property type="match status" value="1"/>
</dbReference>
<feature type="active site" description="Nucleophile" evidence="9 10">
    <location>
        <position position="297"/>
    </location>
</feature>
<evidence type="ECO:0000256" key="8">
    <source>
        <dbReference type="ARBA" id="ARBA00023277"/>
    </source>
</evidence>
<dbReference type="CDD" id="cd02855">
    <property type="entry name" value="E_set_GBE_prok_N"/>
    <property type="match status" value="1"/>
</dbReference>
<comment type="catalytic activity">
    <reaction evidence="1 9">
        <text>Transfers a segment of a (1-&gt;4)-alpha-D-glucan chain to a primary hydroxy group in a similar glucan chain.</text>
        <dbReference type="EC" id="2.4.1.18"/>
    </reaction>
</comment>
<reference evidence="12 13" key="1">
    <citation type="submission" date="2017-02" db="EMBL/GenBank/DDBJ databases">
        <authorList>
            <person name="Peterson S.W."/>
        </authorList>
    </citation>
    <scope>NUCLEOTIDE SEQUENCE [LARGE SCALE GENOMIC DNA]</scope>
    <source>
        <strain evidence="12 13">ATCC 700028</strain>
    </source>
</reference>
<dbReference type="NCBIfam" id="TIGR01515">
    <property type="entry name" value="branching_enzym"/>
    <property type="match status" value="1"/>
</dbReference>
<dbReference type="FunFam" id="2.60.40.1180:FF:000002">
    <property type="entry name" value="1,4-alpha-glucan branching enzyme GlgB"/>
    <property type="match status" value="1"/>
</dbReference>
<dbReference type="InterPro" id="IPR037439">
    <property type="entry name" value="Branching_enzy"/>
</dbReference>
<proteinExistence type="inferred from homology"/>
<dbReference type="PANTHER" id="PTHR43651:SF3">
    <property type="entry name" value="1,4-ALPHA-GLUCAN-BRANCHING ENZYME"/>
    <property type="match status" value="1"/>
</dbReference>
<dbReference type="InterPro" id="IPR014756">
    <property type="entry name" value="Ig_E-set"/>
</dbReference>
<name>A0A1T4JRW1_9FUSO</name>
<gene>
    <name evidence="9" type="primary">glgB</name>
    <name evidence="12" type="ORF">SAMN02745174_00029</name>
</gene>
<dbReference type="GO" id="GO:0004553">
    <property type="term" value="F:hydrolase activity, hydrolyzing O-glycosyl compounds"/>
    <property type="evidence" value="ECO:0007669"/>
    <property type="project" value="InterPro"/>
</dbReference>
<dbReference type="HAMAP" id="MF_00685">
    <property type="entry name" value="GlgB"/>
    <property type="match status" value="1"/>
</dbReference>
<evidence type="ECO:0000256" key="2">
    <source>
        <dbReference type="ARBA" id="ARBA00004964"/>
    </source>
</evidence>
<dbReference type="Pfam" id="PF02922">
    <property type="entry name" value="CBM_48"/>
    <property type="match status" value="1"/>
</dbReference>
<dbReference type="InterPro" id="IPR006047">
    <property type="entry name" value="GH13_cat_dom"/>
</dbReference>
<dbReference type="STRING" id="180163.SAMN02745174_00029"/>
<evidence type="ECO:0000256" key="4">
    <source>
        <dbReference type="ARBA" id="ARBA00022600"/>
    </source>
</evidence>
<dbReference type="GO" id="GO:0005829">
    <property type="term" value="C:cytosol"/>
    <property type="evidence" value="ECO:0007669"/>
    <property type="project" value="TreeGrafter"/>
</dbReference>
<comment type="similarity">
    <text evidence="3 9">Belongs to the glycosyl hydrolase 13 family. GlgB subfamily.</text>
</comment>
<evidence type="ECO:0000256" key="6">
    <source>
        <dbReference type="ARBA" id="ARBA00022679"/>
    </source>
</evidence>
<dbReference type="InterPro" id="IPR013783">
    <property type="entry name" value="Ig-like_fold"/>
</dbReference>
<evidence type="ECO:0000256" key="9">
    <source>
        <dbReference type="HAMAP-Rule" id="MF_00685"/>
    </source>
</evidence>
<evidence type="ECO:0000313" key="12">
    <source>
        <dbReference type="EMBL" id="SJZ32930.1"/>
    </source>
</evidence>
<dbReference type="PIRSF" id="PIRSF000463">
    <property type="entry name" value="GlgB"/>
    <property type="match status" value="1"/>
</dbReference>
<dbReference type="AlphaFoldDB" id="A0A1T4JRW1"/>
<dbReference type="SMART" id="SM00642">
    <property type="entry name" value="Aamy"/>
    <property type="match status" value="1"/>
</dbReference>
<dbReference type="UniPathway" id="UPA00164"/>
<dbReference type="PANTHER" id="PTHR43651">
    <property type="entry name" value="1,4-ALPHA-GLUCAN-BRANCHING ENZYME"/>
    <property type="match status" value="1"/>
</dbReference>
<feature type="active site" description="Proton donor" evidence="9 10">
    <location>
        <position position="350"/>
    </location>
</feature>
<dbReference type="CDD" id="cd11322">
    <property type="entry name" value="AmyAc_Glg_BE"/>
    <property type="match status" value="1"/>
</dbReference>
<dbReference type="InterPro" id="IPR004193">
    <property type="entry name" value="Glyco_hydro_13_N"/>
</dbReference>
<dbReference type="InterPro" id="IPR017853">
    <property type="entry name" value="GH"/>
</dbReference>
<evidence type="ECO:0000256" key="5">
    <source>
        <dbReference type="ARBA" id="ARBA00022676"/>
    </source>
</evidence>
<dbReference type="InterPro" id="IPR013780">
    <property type="entry name" value="Glyco_hydro_b"/>
</dbReference>
<dbReference type="NCBIfam" id="NF003811">
    <property type="entry name" value="PRK05402.1"/>
    <property type="match status" value="1"/>
</dbReference>
<dbReference type="FunFam" id="3.20.20.80:FF:000003">
    <property type="entry name" value="1,4-alpha-glucan branching enzyme GlgB"/>
    <property type="match status" value="1"/>
</dbReference>
<evidence type="ECO:0000256" key="1">
    <source>
        <dbReference type="ARBA" id="ARBA00000826"/>
    </source>
</evidence>
<dbReference type="Gene3D" id="3.20.20.80">
    <property type="entry name" value="Glycosidases"/>
    <property type="match status" value="1"/>
</dbReference>
<sequence length="618" mass="73222">MKNNIDIYLFHRGEHRKTYDFLGVHYSEEKTIFRTWAPNAKKIELVGDFNNWIGVPMVKINNEGIWEVEVKNVRKLDRYKYKIESQKGLVQYKSDPYGIYSEKRPNTASVVYKIEDFLWKDKKWMGKKHFSKDKPLNIYEVHLGSWKQKENREFLNYKELAKELVKYVKSMNYNCVEILPINEHPLDDSWGYQGTGFFSTTSRYGTPEDFMYFVNYLHCNEIGVILDWVPGHFCKDEHGLYLFDGTPTYEYSWDLLRENHEWGTANFDFSRNEVRSFLISNALYWLKEFHIDGLRVDAVANIIYLDYGKKSHPNLKNEYGENINLSGINFLRELNRVIKKEVPRAITIAEESTAWYGVTKLENENGLGFDYKWNMGWMNDTLSYIKEDPIFRGGNHKKLTFPMLYAYSENYILPFSHDEVVHGKKSLINKIPGTLEEKLGNLKALYGYMITQPGKKLQFMGNEFAHYLEWRFYEELEWKITKEAPGKYIKRFVKDLNKIYLKEKALWEKDSSWDGFQWIDGNNESTSVISYYRKGKKIEDDLIIIINFSGVNWEKYRIGVNKKIKYKEILNSNKNIYGGHDEGNKNIYFSEKVGWHGFHYSIELMIPAFSVFILKGEY</sequence>
<accession>A0A1T4JRW1</accession>
<dbReference type="InterPro" id="IPR006048">
    <property type="entry name" value="A-amylase/branching_C"/>
</dbReference>
<dbReference type="EMBL" id="FUWX01000004">
    <property type="protein sequence ID" value="SJZ32930.1"/>
    <property type="molecule type" value="Genomic_DNA"/>
</dbReference>